<dbReference type="EMBL" id="PYVU01000068">
    <property type="protein sequence ID" value="PTB96081.1"/>
    <property type="molecule type" value="Genomic_DNA"/>
</dbReference>
<dbReference type="InterPro" id="IPR029058">
    <property type="entry name" value="AB_hydrolase_fold"/>
</dbReference>
<accession>A0A2T4DQJ3</accession>
<dbReference type="Gene3D" id="3.40.50.1820">
    <property type="entry name" value="alpha/beta hydrolase"/>
    <property type="match status" value="1"/>
</dbReference>
<dbReference type="AlphaFoldDB" id="A0A2T4DQJ3"/>
<dbReference type="Proteomes" id="UP000240608">
    <property type="component" value="Unassembled WGS sequence"/>
</dbReference>
<protein>
    <submittedName>
        <fullName evidence="3">Alpha/beta hydrolase</fullName>
    </submittedName>
</protein>
<dbReference type="InterPro" id="IPR000073">
    <property type="entry name" value="AB_hydrolase_1"/>
</dbReference>
<gene>
    <name evidence="3" type="ORF">C9994_09015</name>
</gene>
<evidence type="ECO:0000256" key="1">
    <source>
        <dbReference type="ARBA" id="ARBA00022801"/>
    </source>
</evidence>
<dbReference type="SUPFAM" id="SSF53474">
    <property type="entry name" value="alpha/beta-Hydrolases"/>
    <property type="match status" value="1"/>
</dbReference>
<reference evidence="3 4" key="1">
    <citation type="submission" date="2018-03" db="EMBL/GenBank/DDBJ databases">
        <title>Cross-interface Injection: A General Nanoliter Liquid Handling Method Applied to Single Cells Genome Amplification Automated Nanoliter Liquid Handling Applied to Single Cell Multiple Displacement Amplification.</title>
        <authorList>
            <person name="Yun J."/>
            <person name="Xu P."/>
            <person name="Xu J."/>
            <person name="Dai X."/>
            <person name="Wang Y."/>
            <person name="Zheng X."/>
            <person name="Cao C."/>
            <person name="Yi Q."/>
            <person name="Zhu Y."/>
            <person name="Wang L."/>
            <person name="Dong Z."/>
            <person name="Huang Y."/>
            <person name="Huang L."/>
            <person name="Du W."/>
        </authorList>
    </citation>
    <scope>NUCLEOTIDE SEQUENCE [LARGE SCALE GENOMIC DNA]</scope>
    <source>
        <strain evidence="3 4">Z-D1-2</strain>
    </source>
</reference>
<proteinExistence type="predicted"/>
<keyword evidence="1 3" id="KW-0378">Hydrolase</keyword>
<dbReference type="GO" id="GO:0016787">
    <property type="term" value="F:hydrolase activity"/>
    <property type="evidence" value="ECO:0007669"/>
    <property type="project" value="UniProtKB-KW"/>
</dbReference>
<evidence type="ECO:0000313" key="4">
    <source>
        <dbReference type="Proteomes" id="UP000240608"/>
    </source>
</evidence>
<dbReference type="InterPro" id="IPR050266">
    <property type="entry name" value="AB_hydrolase_sf"/>
</dbReference>
<evidence type="ECO:0000313" key="3">
    <source>
        <dbReference type="EMBL" id="PTB96081.1"/>
    </source>
</evidence>
<dbReference type="PANTHER" id="PTHR43798:SF31">
    <property type="entry name" value="AB HYDROLASE SUPERFAMILY PROTEIN YCLE"/>
    <property type="match status" value="1"/>
</dbReference>
<comment type="caution">
    <text evidence="3">The sequence shown here is derived from an EMBL/GenBank/DDBJ whole genome shotgun (WGS) entry which is preliminary data.</text>
</comment>
<dbReference type="Pfam" id="PF00561">
    <property type="entry name" value="Abhydrolase_1"/>
    <property type="match status" value="1"/>
</dbReference>
<dbReference type="GO" id="GO:0016020">
    <property type="term" value="C:membrane"/>
    <property type="evidence" value="ECO:0007669"/>
    <property type="project" value="TreeGrafter"/>
</dbReference>
<name>A0A2T4DQJ3_9BACT</name>
<sequence>MEKLLILHGALGSKSQFEALLSSFSQKVDAYFLEFSGHGIQPFQKDFSIEQFSVELIRFVDNNNLKGCHVFGYSMGGYVALYTASNYPDYFQSIQTLGTKFLWSPEIAEKETKMLNAEKIIEKVPAFAEDLERRHNDWQKLLICTKSLMEGLGNEALLRGDELKAVNIPVKISRGSKDHMVSAEESIWAKNHLQLAEYHEIHEMKHPIEKYDKVALAKTIEKSLAIYNTQ</sequence>
<organism evidence="3 4">
    <name type="scientific">Marivirga lumbricoides</name>
    <dbReference type="NCBI Taxonomy" id="1046115"/>
    <lineage>
        <taxon>Bacteria</taxon>
        <taxon>Pseudomonadati</taxon>
        <taxon>Bacteroidota</taxon>
        <taxon>Cytophagia</taxon>
        <taxon>Cytophagales</taxon>
        <taxon>Marivirgaceae</taxon>
        <taxon>Marivirga</taxon>
    </lineage>
</organism>
<feature type="domain" description="AB hydrolase-1" evidence="2">
    <location>
        <begin position="4"/>
        <end position="109"/>
    </location>
</feature>
<evidence type="ECO:0000259" key="2">
    <source>
        <dbReference type="Pfam" id="PF00561"/>
    </source>
</evidence>
<dbReference type="PANTHER" id="PTHR43798">
    <property type="entry name" value="MONOACYLGLYCEROL LIPASE"/>
    <property type="match status" value="1"/>
</dbReference>